<keyword evidence="1" id="KW-0449">Lipoprotein</keyword>
<organism evidence="1">
    <name type="scientific">Yersinia pestis</name>
    <dbReference type="NCBI Taxonomy" id="632"/>
    <lineage>
        <taxon>Bacteria</taxon>
        <taxon>Pseudomonadati</taxon>
        <taxon>Pseudomonadota</taxon>
        <taxon>Gammaproteobacteria</taxon>
        <taxon>Enterobacterales</taxon>
        <taxon>Yersiniaceae</taxon>
        <taxon>Yersinia</taxon>
    </lineage>
</organism>
<dbReference type="EnsemblBacteria" id="AAS58711">
    <property type="protein sequence ID" value="AAS58711"/>
    <property type="gene ID" value="YP_pMT079"/>
</dbReference>
<keyword evidence="1" id="KW-0255">Endonuclease</keyword>
<dbReference type="IntAct" id="A0A1U8QHQ0">
    <property type="interactions" value="2"/>
</dbReference>
<accession>Q74YJ4</accession>
<dbReference type="GO" id="GO:0004527">
    <property type="term" value="F:exonuclease activity"/>
    <property type="evidence" value="ECO:0007669"/>
    <property type="project" value="UniProtKB-KW"/>
</dbReference>
<protein>
    <submittedName>
        <fullName evidence="1">Uncharacterized protein</fullName>
    </submittedName>
</protein>
<dbReference type="PATRIC" id="fig|632.152.peg.4582"/>
<accession>A0A1U8QHQ0</accession>
<dbReference type="AlphaFoldDB" id="A0A1U8QHQ0"/>
<proteinExistence type="predicted"/>
<sequence>MFVAEFESEDSRVAHVYRKFFSIKFCKYRCHAIHPERICMSNLKGVQIRSYIFHLISSNSTRSKVRKYYYLLYQYGIHLYQICLTNHAS</sequence>
<evidence type="ECO:0000313" key="1">
    <source>
        <dbReference type="EMBL" id="CAG27475.1"/>
    </source>
</evidence>
<keyword evidence="1" id="KW-0540">Nuclease</keyword>
<dbReference type="EMBL" id="AJ698720">
    <property type="protein sequence ID" value="CAG27475.1"/>
    <property type="molecule type" value="Genomic_DNA"/>
</dbReference>
<keyword evidence="1" id="KW-0269">Exonuclease</keyword>
<keyword evidence="1" id="KW-0378">Hydrolase</keyword>
<accession>Q9ZGY2</accession>
<dbReference type="GO" id="GO:0004519">
    <property type="term" value="F:endonuclease activity"/>
    <property type="evidence" value="ECO:0007669"/>
    <property type="project" value="UniProtKB-KW"/>
</dbReference>
<accession>Q65AJ9</accession>
<geneLocation type="plasmid" evidence="1">
    <name>pG8786</name>
</geneLocation>
<keyword evidence="1" id="KW-0614">Plasmid</keyword>
<dbReference type="HOGENOM" id="CLU_2453974_0_0_6"/>
<name>A0A1U8QHQ0_YERPE</name>
<reference evidence="1" key="1">
    <citation type="journal article" date="2004" name="Infect. Immun.">
        <title>Structural organization of the pFra virulence-associated plasmid of rhamnose-positive Yersinia pestis.</title>
        <authorList>
            <person name="Golubov A."/>
            <person name="Neubauer H."/>
            <person name="Nolting C."/>
            <person name="Heesemann J."/>
            <person name="Rakin A."/>
        </authorList>
    </citation>
    <scope>NUCLEOTIDE SEQUENCE [LARGE SCALE GENOMIC DNA]</scope>
    <source>
        <plasmid evidence="1">pG8786</plasmid>
    </source>
</reference>